<dbReference type="HAMAP" id="MF_01114">
    <property type="entry name" value="RecX"/>
    <property type="match status" value="1"/>
</dbReference>
<dbReference type="Gene3D" id="1.10.10.10">
    <property type="entry name" value="Winged helix-like DNA-binding domain superfamily/Winged helix DNA-binding domain"/>
    <property type="match status" value="2"/>
</dbReference>
<gene>
    <name evidence="5" type="primary">recX</name>
    <name evidence="9" type="ORF">GCM10011594_36250</name>
</gene>
<protein>
    <recommendedName>
        <fullName evidence="3 5">Regulatory protein RecX</fullName>
    </recommendedName>
</protein>
<dbReference type="RefSeq" id="WP_188944016.1">
    <property type="nucleotide sequence ID" value="NZ_BMNA01000011.1"/>
</dbReference>
<comment type="subcellular location">
    <subcellularLocation>
        <location evidence="1 5">Cytoplasm</location>
    </subcellularLocation>
</comment>
<dbReference type="EMBL" id="BMNA01000011">
    <property type="protein sequence ID" value="GGM13089.1"/>
    <property type="molecule type" value="Genomic_DNA"/>
</dbReference>
<evidence type="ECO:0000256" key="4">
    <source>
        <dbReference type="ARBA" id="ARBA00022490"/>
    </source>
</evidence>
<dbReference type="InterPro" id="IPR053924">
    <property type="entry name" value="RecX_HTH_2nd"/>
</dbReference>
<evidence type="ECO:0000259" key="7">
    <source>
        <dbReference type="Pfam" id="PF02631"/>
    </source>
</evidence>
<dbReference type="GO" id="GO:0005737">
    <property type="term" value="C:cytoplasm"/>
    <property type="evidence" value="ECO:0007669"/>
    <property type="project" value="UniProtKB-SubCell"/>
</dbReference>
<sequence>MPDDAERGARVAALQDRLAELTARQSTAPAPVPTPAGGRSRRGSSDGDSAQGRGSGRPDRDDDTRRAESAALDYCLRVLAVSPRTQAQLEQRLARREVPAEVARTVIERLHGMRLIDDGAYAADYVRAKHRDRGLAGSALRRELRRQGVDPAVAAAAVGDQIDRGAERDRAEALVRARMTSALRAGPVAARRRLLAALDRRGYPAELAIAVVDEALGAVAVAGSGSGADPADDGPF</sequence>
<dbReference type="Pfam" id="PF02631">
    <property type="entry name" value="RecX_HTH2"/>
    <property type="match status" value="1"/>
</dbReference>
<keyword evidence="4 5" id="KW-0963">Cytoplasm</keyword>
<dbReference type="AlphaFoldDB" id="A0A917T7B8"/>
<name>A0A917T7B8_9ACTN</name>
<evidence type="ECO:0000256" key="2">
    <source>
        <dbReference type="ARBA" id="ARBA00009695"/>
    </source>
</evidence>
<accession>A0A917T7B8</accession>
<dbReference type="InterPro" id="IPR003783">
    <property type="entry name" value="Regulatory_RecX"/>
</dbReference>
<evidence type="ECO:0000259" key="8">
    <source>
        <dbReference type="Pfam" id="PF21982"/>
    </source>
</evidence>
<feature type="compositionally biased region" description="Basic and acidic residues" evidence="6">
    <location>
        <begin position="56"/>
        <end position="66"/>
    </location>
</feature>
<evidence type="ECO:0000256" key="1">
    <source>
        <dbReference type="ARBA" id="ARBA00004496"/>
    </source>
</evidence>
<dbReference type="Proteomes" id="UP000655208">
    <property type="component" value="Unassembled WGS sequence"/>
</dbReference>
<evidence type="ECO:0000313" key="10">
    <source>
        <dbReference type="Proteomes" id="UP000655208"/>
    </source>
</evidence>
<reference evidence="9" key="2">
    <citation type="submission" date="2020-09" db="EMBL/GenBank/DDBJ databases">
        <authorList>
            <person name="Sun Q."/>
            <person name="Zhou Y."/>
        </authorList>
    </citation>
    <scope>NUCLEOTIDE SEQUENCE</scope>
    <source>
        <strain evidence="9">CGMCC 4.7308</strain>
    </source>
</reference>
<proteinExistence type="inferred from homology"/>
<feature type="domain" description="RecX second three-helical" evidence="7">
    <location>
        <begin position="117"/>
        <end position="157"/>
    </location>
</feature>
<organism evidence="9 10">
    <name type="scientific">Nakamurella endophytica</name>
    <dbReference type="NCBI Taxonomy" id="1748367"/>
    <lineage>
        <taxon>Bacteria</taxon>
        <taxon>Bacillati</taxon>
        <taxon>Actinomycetota</taxon>
        <taxon>Actinomycetes</taxon>
        <taxon>Nakamurellales</taxon>
        <taxon>Nakamurellaceae</taxon>
        <taxon>Nakamurella</taxon>
    </lineage>
</organism>
<dbReference type="GO" id="GO:0006282">
    <property type="term" value="P:regulation of DNA repair"/>
    <property type="evidence" value="ECO:0007669"/>
    <property type="project" value="UniProtKB-UniRule"/>
</dbReference>
<reference evidence="9" key="1">
    <citation type="journal article" date="2014" name="Int. J. Syst. Evol. Microbiol.">
        <title>Complete genome sequence of Corynebacterium casei LMG S-19264T (=DSM 44701T), isolated from a smear-ripened cheese.</title>
        <authorList>
            <consortium name="US DOE Joint Genome Institute (JGI-PGF)"/>
            <person name="Walter F."/>
            <person name="Albersmeier A."/>
            <person name="Kalinowski J."/>
            <person name="Ruckert C."/>
        </authorList>
    </citation>
    <scope>NUCLEOTIDE SEQUENCE</scope>
    <source>
        <strain evidence="9">CGMCC 4.7308</strain>
    </source>
</reference>
<comment type="similarity">
    <text evidence="2 5">Belongs to the RecX family.</text>
</comment>
<evidence type="ECO:0000313" key="9">
    <source>
        <dbReference type="EMBL" id="GGM13089.1"/>
    </source>
</evidence>
<evidence type="ECO:0000256" key="5">
    <source>
        <dbReference type="HAMAP-Rule" id="MF_01114"/>
    </source>
</evidence>
<evidence type="ECO:0000256" key="3">
    <source>
        <dbReference type="ARBA" id="ARBA00018111"/>
    </source>
</evidence>
<dbReference type="InterPro" id="IPR053926">
    <property type="entry name" value="RecX_HTH_1st"/>
</dbReference>
<comment type="caution">
    <text evidence="9">The sequence shown here is derived from an EMBL/GenBank/DDBJ whole genome shotgun (WGS) entry which is preliminary data.</text>
</comment>
<comment type="function">
    <text evidence="5">Modulates RecA activity.</text>
</comment>
<dbReference type="Pfam" id="PF21982">
    <property type="entry name" value="RecX_HTH1"/>
    <property type="match status" value="1"/>
</dbReference>
<dbReference type="InterPro" id="IPR036388">
    <property type="entry name" value="WH-like_DNA-bd_sf"/>
</dbReference>
<keyword evidence="10" id="KW-1185">Reference proteome</keyword>
<evidence type="ECO:0000256" key="6">
    <source>
        <dbReference type="SAM" id="MobiDB-lite"/>
    </source>
</evidence>
<feature type="region of interest" description="Disordered" evidence="6">
    <location>
        <begin position="19"/>
        <end position="66"/>
    </location>
</feature>
<feature type="domain" description="RecX first three-helical" evidence="8">
    <location>
        <begin position="71"/>
        <end position="110"/>
    </location>
</feature>
<dbReference type="PANTHER" id="PTHR33602">
    <property type="entry name" value="REGULATORY PROTEIN RECX FAMILY PROTEIN"/>
    <property type="match status" value="1"/>
</dbReference>
<dbReference type="PANTHER" id="PTHR33602:SF1">
    <property type="entry name" value="REGULATORY PROTEIN RECX FAMILY PROTEIN"/>
    <property type="match status" value="1"/>
</dbReference>